<dbReference type="InterPro" id="IPR036412">
    <property type="entry name" value="HAD-like_sf"/>
</dbReference>
<dbReference type="GO" id="GO:0046872">
    <property type="term" value="F:metal ion binding"/>
    <property type="evidence" value="ECO:0007669"/>
    <property type="project" value="UniProtKB-KW"/>
</dbReference>
<comment type="similarity">
    <text evidence="2">Belongs to the HAD-like hydrolase superfamily. CbbY/CbbZ/Gph/YieH family.</text>
</comment>
<dbReference type="Proteomes" id="UP000636458">
    <property type="component" value="Unassembled WGS sequence"/>
</dbReference>
<dbReference type="Gene3D" id="1.10.150.240">
    <property type="entry name" value="Putative phosphatase, domain 2"/>
    <property type="match status" value="1"/>
</dbReference>
<sequence length="232" mass="24239">MDGTLVDTEPFWLAAEEELVSSFGGTWTHDDGLALVGSGLDHSAAVLRGRGVDLPEMEIIDWLTDRVQSRIESSVTWRPGALELLRSVREAGIPTALVTMSISRMARHVASLLPFDGFDLVLAGDEVAHSKPHPEPYLHAARVLGVSALDCVAIEDSVTGLAAAVASGAVSVGVPLHSPLTEGLGYTIWPTLAGKTVADLGDLFRSSRDGAAKSDAMKSDAENSGAEKAGAA</sequence>
<keyword evidence="9" id="KW-1185">Reference proteome</keyword>
<dbReference type="SUPFAM" id="SSF56784">
    <property type="entry name" value="HAD-like"/>
    <property type="match status" value="1"/>
</dbReference>
<evidence type="ECO:0000256" key="3">
    <source>
        <dbReference type="ARBA" id="ARBA00022723"/>
    </source>
</evidence>
<keyword evidence="3" id="KW-0479">Metal-binding</keyword>
<dbReference type="PANTHER" id="PTHR46193:SF18">
    <property type="entry name" value="HEXITOL PHOSPHATASE B"/>
    <property type="match status" value="1"/>
</dbReference>
<dbReference type="InterPro" id="IPR006439">
    <property type="entry name" value="HAD-SF_hydro_IA"/>
</dbReference>
<name>A0A934SQB6_9MICO</name>
<evidence type="ECO:0000256" key="5">
    <source>
        <dbReference type="ARBA" id="ARBA00023277"/>
    </source>
</evidence>
<feature type="region of interest" description="Disordered" evidence="6">
    <location>
        <begin position="209"/>
        <end position="232"/>
    </location>
</feature>
<evidence type="ECO:0000256" key="2">
    <source>
        <dbReference type="ARBA" id="ARBA00006171"/>
    </source>
</evidence>
<organism evidence="7 9">
    <name type="scientific">Lacisediminihabitans changchengi</name>
    <dbReference type="NCBI Taxonomy" id="2787634"/>
    <lineage>
        <taxon>Bacteria</taxon>
        <taxon>Bacillati</taxon>
        <taxon>Actinomycetota</taxon>
        <taxon>Actinomycetes</taxon>
        <taxon>Micrococcales</taxon>
        <taxon>Microbacteriaceae</taxon>
        <taxon>Lacisediminihabitans</taxon>
    </lineage>
</organism>
<dbReference type="Gene3D" id="3.40.50.1000">
    <property type="entry name" value="HAD superfamily/HAD-like"/>
    <property type="match status" value="1"/>
</dbReference>
<dbReference type="AlphaFoldDB" id="A0A934SQB6"/>
<proteinExistence type="inferred from homology"/>
<comment type="caution">
    <text evidence="7">The sequence shown here is derived from an EMBL/GenBank/DDBJ whole genome shotgun (WGS) entry which is preliminary data.</text>
</comment>
<dbReference type="EMBL" id="JAEPES010000001">
    <property type="protein sequence ID" value="MBK4347030.1"/>
    <property type="molecule type" value="Genomic_DNA"/>
</dbReference>
<dbReference type="InterPro" id="IPR051600">
    <property type="entry name" value="Beta-PGM-like"/>
</dbReference>
<dbReference type="InterPro" id="IPR023214">
    <property type="entry name" value="HAD_sf"/>
</dbReference>
<evidence type="ECO:0000313" key="9">
    <source>
        <dbReference type="Proteomes" id="UP000636458"/>
    </source>
</evidence>
<evidence type="ECO:0000256" key="1">
    <source>
        <dbReference type="ARBA" id="ARBA00001946"/>
    </source>
</evidence>
<dbReference type="NCBIfam" id="TIGR01509">
    <property type="entry name" value="HAD-SF-IA-v3"/>
    <property type="match status" value="1"/>
</dbReference>
<protein>
    <submittedName>
        <fullName evidence="7">HAD family phosphatase</fullName>
    </submittedName>
</protein>
<evidence type="ECO:0000256" key="4">
    <source>
        <dbReference type="ARBA" id="ARBA00022842"/>
    </source>
</evidence>
<gene>
    <name evidence="7" type="ORF">IV501_05235</name>
    <name evidence="8" type="ORF">IV501_09390</name>
</gene>
<accession>A0A934SQB6</accession>
<evidence type="ECO:0000313" key="8">
    <source>
        <dbReference type="EMBL" id="MBK4347847.1"/>
    </source>
</evidence>
<evidence type="ECO:0000256" key="6">
    <source>
        <dbReference type="SAM" id="MobiDB-lite"/>
    </source>
</evidence>
<dbReference type="CDD" id="cd07505">
    <property type="entry name" value="HAD_BPGM-like"/>
    <property type="match status" value="1"/>
</dbReference>
<dbReference type="EMBL" id="JAEPES010000003">
    <property type="protein sequence ID" value="MBK4347847.1"/>
    <property type="molecule type" value="Genomic_DNA"/>
</dbReference>
<dbReference type="GO" id="GO:0003824">
    <property type="term" value="F:catalytic activity"/>
    <property type="evidence" value="ECO:0007669"/>
    <property type="project" value="UniProtKB-ARBA"/>
</dbReference>
<dbReference type="Pfam" id="PF00702">
    <property type="entry name" value="Hydrolase"/>
    <property type="match status" value="1"/>
</dbReference>
<dbReference type="InterPro" id="IPR023198">
    <property type="entry name" value="PGP-like_dom2"/>
</dbReference>
<comment type="cofactor">
    <cofactor evidence="1">
        <name>Mg(2+)</name>
        <dbReference type="ChEBI" id="CHEBI:18420"/>
    </cofactor>
</comment>
<dbReference type="PANTHER" id="PTHR46193">
    <property type="entry name" value="6-PHOSPHOGLUCONATE PHOSPHATASE"/>
    <property type="match status" value="1"/>
</dbReference>
<keyword evidence="5" id="KW-0119">Carbohydrate metabolism</keyword>
<keyword evidence="4" id="KW-0460">Magnesium</keyword>
<reference evidence="7" key="1">
    <citation type="submission" date="2021-01" db="EMBL/GenBank/DDBJ databases">
        <title>Lacisediminihabitans sp. nov. strain G11-30, isolated from Antarctic Soil.</title>
        <authorList>
            <person name="Li J."/>
        </authorList>
    </citation>
    <scope>NUCLEOTIDE SEQUENCE</scope>
    <source>
        <strain evidence="7">G11-30</strain>
    </source>
</reference>
<evidence type="ECO:0000313" key="7">
    <source>
        <dbReference type="EMBL" id="MBK4347030.1"/>
    </source>
</evidence>
<feature type="compositionally biased region" description="Basic and acidic residues" evidence="6">
    <location>
        <begin position="209"/>
        <end position="221"/>
    </location>
</feature>